<evidence type="ECO:0000313" key="3">
    <source>
        <dbReference type="Proteomes" id="UP001289374"/>
    </source>
</evidence>
<evidence type="ECO:0008006" key="4">
    <source>
        <dbReference type="Google" id="ProtNLM"/>
    </source>
</evidence>
<proteinExistence type="predicted"/>
<dbReference type="PANTHER" id="PTHR33240:SF15">
    <property type="entry name" value="GAG-PRO-LIKE PROTEIN"/>
    <property type="match status" value="1"/>
</dbReference>
<comment type="caution">
    <text evidence="2">The sequence shown here is derived from an EMBL/GenBank/DDBJ whole genome shotgun (WGS) entry which is preliminary data.</text>
</comment>
<keyword evidence="3" id="KW-1185">Reference proteome</keyword>
<gene>
    <name evidence="2" type="ORF">Sango_1887300</name>
</gene>
<dbReference type="EMBL" id="JACGWL010000010">
    <property type="protein sequence ID" value="KAK4394165.1"/>
    <property type="molecule type" value="Genomic_DNA"/>
</dbReference>
<feature type="region of interest" description="Disordered" evidence="1">
    <location>
        <begin position="35"/>
        <end position="68"/>
    </location>
</feature>
<organism evidence="2 3">
    <name type="scientific">Sesamum angolense</name>
    <dbReference type="NCBI Taxonomy" id="2727404"/>
    <lineage>
        <taxon>Eukaryota</taxon>
        <taxon>Viridiplantae</taxon>
        <taxon>Streptophyta</taxon>
        <taxon>Embryophyta</taxon>
        <taxon>Tracheophyta</taxon>
        <taxon>Spermatophyta</taxon>
        <taxon>Magnoliopsida</taxon>
        <taxon>eudicotyledons</taxon>
        <taxon>Gunneridae</taxon>
        <taxon>Pentapetalae</taxon>
        <taxon>asterids</taxon>
        <taxon>lamiids</taxon>
        <taxon>Lamiales</taxon>
        <taxon>Pedaliaceae</taxon>
        <taxon>Sesamum</taxon>
    </lineage>
</organism>
<reference evidence="2" key="1">
    <citation type="submission" date="2020-06" db="EMBL/GenBank/DDBJ databases">
        <authorList>
            <person name="Li T."/>
            <person name="Hu X."/>
            <person name="Zhang T."/>
            <person name="Song X."/>
            <person name="Zhang H."/>
            <person name="Dai N."/>
            <person name="Sheng W."/>
            <person name="Hou X."/>
            <person name="Wei L."/>
        </authorList>
    </citation>
    <scope>NUCLEOTIDE SEQUENCE</scope>
    <source>
        <strain evidence="2">K16</strain>
        <tissue evidence="2">Leaf</tissue>
    </source>
</reference>
<dbReference type="PANTHER" id="PTHR33240">
    <property type="entry name" value="OS08G0508500 PROTEIN"/>
    <property type="match status" value="1"/>
</dbReference>
<evidence type="ECO:0000256" key="1">
    <source>
        <dbReference type="SAM" id="MobiDB-lite"/>
    </source>
</evidence>
<dbReference type="AlphaFoldDB" id="A0AAE1WIP0"/>
<feature type="compositionally biased region" description="Polar residues" evidence="1">
    <location>
        <begin position="58"/>
        <end position="68"/>
    </location>
</feature>
<dbReference type="Proteomes" id="UP001289374">
    <property type="component" value="Unassembled WGS sequence"/>
</dbReference>
<protein>
    <recommendedName>
        <fullName evidence="4">Gag-pol polyprotein</fullName>
    </recommendedName>
</protein>
<accession>A0AAE1WIP0</accession>
<sequence>MSFHKDCGHNTEDCLHLKEEIKKLIQRGYLKEYVDRSNKPQEAQGLPGGGGVKREATQNKPNQDNLPTTEVIGVIYGGPIGGDSAKKRKTTLRASKNNTHDPFGPELMMNEESQGKQEIVFGNQNLDANNDAVVISATIANFWVKKVLVDNSGSSTDIIFYKAFSQMGINNAGLTWVNTP</sequence>
<reference evidence="2" key="2">
    <citation type="journal article" date="2024" name="Plant">
        <title>Genomic evolution and insights into agronomic trait innovations of Sesamum species.</title>
        <authorList>
            <person name="Miao H."/>
            <person name="Wang L."/>
            <person name="Qu L."/>
            <person name="Liu H."/>
            <person name="Sun Y."/>
            <person name="Le M."/>
            <person name="Wang Q."/>
            <person name="Wei S."/>
            <person name="Zheng Y."/>
            <person name="Lin W."/>
            <person name="Duan Y."/>
            <person name="Cao H."/>
            <person name="Xiong S."/>
            <person name="Wang X."/>
            <person name="Wei L."/>
            <person name="Li C."/>
            <person name="Ma Q."/>
            <person name="Ju M."/>
            <person name="Zhao R."/>
            <person name="Li G."/>
            <person name="Mu C."/>
            <person name="Tian Q."/>
            <person name="Mei H."/>
            <person name="Zhang T."/>
            <person name="Gao T."/>
            <person name="Zhang H."/>
        </authorList>
    </citation>
    <scope>NUCLEOTIDE SEQUENCE</scope>
    <source>
        <strain evidence="2">K16</strain>
    </source>
</reference>
<evidence type="ECO:0000313" key="2">
    <source>
        <dbReference type="EMBL" id="KAK4394165.1"/>
    </source>
</evidence>
<name>A0AAE1WIP0_9LAMI</name>